<evidence type="ECO:0000256" key="7">
    <source>
        <dbReference type="ARBA" id="ARBA00023033"/>
    </source>
</evidence>
<dbReference type="Gene3D" id="1.10.630.10">
    <property type="entry name" value="Cytochrome P450"/>
    <property type="match status" value="1"/>
</dbReference>
<evidence type="ECO:0000256" key="3">
    <source>
        <dbReference type="ARBA" id="ARBA00022617"/>
    </source>
</evidence>
<comment type="cofactor">
    <cofactor evidence="1 8">
        <name>heme</name>
        <dbReference type="ChEBI" id="CHEBI:30413"/>
    </cofactor>
</comment>
<keyword evidence="10" id="KW-0472">Membrane</keyword>
<sequence length="516" mass="58781">MALISLFEISIAFFCFLLFRYFLINKKPHRLVPTNWPFLGMIPGLLVEIHRVYDFVTDILEVTNLTYPCIGPTFAGLDMLVTVDPANIHHIMSSNFVNYPKGPEFKKLFDILGDGIFNADSDLWKDLRKSAQSMMMNPEFQKFSLATSLNKLEKGLVPLLDHVAKEQVAVDLEDVFQRFTFDTTFVLATGYDPGCLSVEMPEIEFARALDDAEEAIFFRHIKPEILWKLQSLIGLGDEKKMTNARRTLDRVCSKYIASKRDELSRGINNTDFKDLLTSYMNLDTTKFKLLDPSDDRFLRDTILTFMLAGRDTTGSGLTWFFWLLCKTPEVINKIRQEINTILSPRIKTDASNTDDDSVSFNPQELKKLVYLHGAICEALRLYPPVPFQHKSPTKADVLPSGHKVDANSKILFCLYSLGRMKSVWGEDALEFKPERWISESGNSVHEPSYKFLSFNAGPRTCLGKEVALMQMKTVAVKIIQNYEMKIVEGQQIEPAPSVILHTKHGLKVTVTKRCFV</sequence>
<name>A0ABD0Z6I1_CARAN</name>
<evidence type="ECO:0000256" key="8">
    <source>
        <dbReference type="PIRSR" id="PIRSR602401-1"/>
    </source>
</evidence>
<comment type="similarity">
    <text evidence="2 9">Belongs to the cytochrome P450 family.</text>
</comment>
<dbReference type="GO" id="GO:0004497">
    <property type="term" value="F:monooxygenase activity"/>
    <property type="evidence" value="ECO:0007669"/>
    <property type="project" value="UniProtKB-KW"/>
</dbReference>
<dbReference type="InterPro" id="IPR017972">
    <property type="entry name" value="Cyt_P450_CS"/>
</dbReference>
<proteinExistence type="inferred from homology"/>
<evidence type="ECO:0000256" key="4">
    <source>
        <dbReference type="ARBA" id="ARBA00022723"/>
    </source>
</evidence>
<evidence type="ECO:0000313" key="11">
    <source>
        <dbReference type="EMBL" id="KAL1190301.1"/>
    </source>
</evidence>
<keyword evidence="10" id="KW-0812">Transmembrane</keyword>
<dbReference type="GO" id="GO:0046872">
    <property type="term" value="F:metal ion binding"/>
    <property type="evidence" value="ECO:0007669"/>
    <property type="project" value="UniProtKB-KW"/>
</dbReference>
<keyword evidence="7 9" id="KW-0503">Monooxygenase</keyword>
<dbReference type="InterPro" id="IPR036396">
    <property type="entry name" value="Cyt_P450_sf"/>
</dbReference>
<dbReference type="AlphaFoldDB" id="A0ABD0Z6I1"/>
<dbReference type="PANTHER" id="PTHR24296">
    <property type="entry name" value="CYTOCHROME P450"/>
    <property type="match status" value="1"/>
</dbReference>
<comment type="caution">
    <text evidence="11">The sequence shown here is derived from an EMBL/GenBank/DDBJ whole genome shotgun (WGS) entry which is preliminary data.</text>
</comment>
<feature type="transmembrane region" description="Helical" evidence="10">
    <location>
        <begin position="6"/>
        <end position="23"/>
    </location>
</feature>
<evidence type="ECO:0000256" key="1">
    <source>
        <dbReference type="ARBA" id="ARBA00001971"/>
    </source>
</evidence>
<dbReference type="SUPFAM" id="SSF48264">
    <property type="entry name" value="Cytochrome P450"/>
    <property type="match status" value="1"/>
</dbReference>
<evidence type="ECO:0000256" key="9">
    <source>
        <dbReference type="RuleBase" id="RU000461"/>
    </source>
</evidence>
<gene>
    <name evidence="11" type="ORF">V5N11_016686</name>
</gene>
<dbReference type="PRINTS" id="PR00385">
    <property type="entry name" value="P450"/>
</dbReference>
<dbReference type="EMBL" id="JBANAX010000877">
    <property type="protein sequence ID" value="KAL1190301.1"/>
    <property type="molecule type" value="Genomic_DNA"/>
</dbReference>
<feature type="binding site" description="axial binding residue" evidence="8">
    <location>
        <position position="461"/>
    </location>
    <ligand>
        <name>heme</name>
        <dbReference type="ChEBI" id="CHEBI:30413"/>
    </ligand>
    <ligandPart>
        <name>Fe</name>
        <dbReference type="ChEBI" id="CHEBI:18248"/>
    </ligandPart>
</feature>
<dbReference type="PROSITE" id="PS00086">
    <property type="entry name" value="CYTOCHROME_P450"/>
    <property type="match status" value="1"/>
</dbReference>
<dbReference type="GO" id="GO:0006629">
    <property type="term" value="P:lipid metabolic process"/>
    <property type="evidence" value="ECO:0007669"/>
    <property type="project" value="UniProtKB-ARBA"/>
</dbReference>
<organism evidence="11 12">
    <name type="scientific">Cardamine amara subsp. amara</name>
    <dbReference type="NCBI Taxonomy" id="228776"/>
    <lineage>
        <taxon>Eukaryota</taxon>
        <taxon>Viridiplantae</taxon>
        <taxon>Streptophyta</taxon>
        <taxon>Embryophyta</taxon>
        <taxon>Tracheophyta</taxon>
        <taxon>Spermatophyta</taxon>
        <taxon>Magnoliopsida</taxon>
        <taxon>eudicotyledons</taxon>
        <taxon>Gunneridae</taxon>
        <taxon>Pentapetalae</taxon>
        <taxon>rosids</taxon>
        <taxon>malvids</taxon>
        <taxon>Brassicales</taxon>
        <taxon>Brassicaceae</taxon>
        <taxon>Cardamineae</taxon>
        <taxon>Cardamine</taxon>
    </lineage>
</organism>
<keyword evidence="4 8" id="KW-0479">Metal-binding</keyword>
<evidence type="ECO:0000256" key="2">
    <source>
        <dbReference type="ARBA" id="ARBA00010617"/>
    </source>
</evidence>
<evidence type="ECO:0000256" key="5">
    <source>
        <dbReference type="ARBA" id="ARBA00023002"/>
    </source>
</evidence>
<reference evidence="11 12" key="1">
    <citation type="submission" date="2024-04" db="EMBL/GenBank/DDBJ databases">
        <title>Genome assembly C_amara_ONT_v2.</title>
        <authorList>
            <person name="Yant L."/>
            <person name="Moore C."/>
            <person name="Slenker M."/>
        </authorList>
    </citation>
    <scope>NUCLEOTIDE SEQUENCE [LARGE SCALE GENOMIC DNA]</scope>
    <source>
        <tissue evidence="11">Leaf</tissue>
    </source>
</reference>
<evidence type="ECO:0000256" key="10">
    <source>
        <dbReference type="SAM" id="Phobius"/>
    </source>
</evidence>
<protein>
    <submittedName>
        <fullName evidence="11">Alkane hydroxylase MAH1</fullName>
    </submittedName>
</protein>
<dbReference type="PRINTS" id="PR00463">
    <property type="entry name" value="EP450I"/>
</dbReference>
<dbReference type="InterPro" id="IPR001128">
    <property type="entry name" value="Cyt_P450"/>
</dbReference>
<accession>A0ABD0Z6I1</accession>
<keyword evidence="12" id="KW-1185">Reference proteome</keyword>
<dbReference type="CDD" id="cd11064">
    <property type="entry name" value="CYP86A"/>
    <property type="match status" value="1"/>
</dbReference>
<evidence type="ECO:0000256" key="6">
    <source>
        <dbReference type="ARBA" id="ARBA00023004"/>
    </source>
</evidence>
<keyword evidence="3 8" id="KW-0349">Heme</keyword>
<dbReference type="Pfam" id="PF00067">
    <property type="entry name" value="p450"/>
    <property type="match status" value="1"/>
</dbReference>
<dbReference type="InterPro" id="IPR002401">
    <property type="entry name" value="Cyt_P450_E_grp-I"/>
</dbReference>
<keyword evidence="6 8" id="KW-0408">Iron</keyword>
<keyword evidence="5 9" id="KW-0560">Oxidoreductase</keyword>
<dbReference type="Proteomes" id="UP001558713">
    <property type="component" value="Unassembled WGS sequence"/>
</dbReference>
<evidence type="ECO:0000313" key="12">
    <source>
        <dbReference type="Proteomes" id="UP001558713"/>
    </source>
</evidence>
<keyword evidence="10" id="KW-1133">Transmembrane helix</keyword>